<dbReference type="Proteomes" id="UP000032305">
    <property type="component" value="Unassembled WGS sequence"/>
</dbReference>
<dbReference type="AlphaFoldDB" id="A0A0A1W7H4"/>
<dbReference type="InterPro" id="IPR032580">
    <property type="entry name" value="SatD"/>
</dbReference>
<gene>
    <name evidence="1" type="ORF">SP5_037_00220</name>
</gene>
<dbReference type="OrthoDB" id="3197351at2"/>
<evidence type="ECO:0000313" key="2">
    <source>
        <dbReference type="Proteomes" id="UP000032305"/>
    </source>
</evidence>
<accession>A0A0A1W7H4</accession>
<name>A0A0A1W7H4_9SPHN</name>
<dbReference type="RefSeq" id="WP_084220608.1">
    <property type="nucleotide sequence ID" value="NZ_BBPI01000037.1"/>
</dbReference>
<dbReference type="Pfam" id="PF16264">
    <property type="entry name" value="SatD"/>
    <property type="match status" value="1"/>
</dbReference>
<dbReference type="eggNOG" id="ENOG5032Q8G">
    <property type="taxonomic scope" value="Bacteria"/>
</dbReference>
<sequence length="222" mass="24446">MGDVVDSERHADPEQLHVAFNAAIDLQNAHLAADIMSPLTITLGDEFQGLVTSLLAATWAARQIRFDLMRQGIECRFVVGLVDLKTPLNVERAWNMLGPGFAAARERLGEKRSASLYQFSLPQDPLLETLLEAIGASISAIERKWSKVQRDDIIALLGGASVADVARARDVGNFNVYKVRNAGDYDLYTTQWNAVQKALIELDKRHELPGGDTCCTYSFTPA</sequence>
<organism evidence="1 2">
    <name type="scientific">Sphingomonas parapaucimobilis NBRC 15100</name>
    <dbReference type="NCBI Taxonomy" id="1219049"/>
    <lineage>
        <taxon>Bacteria</taxon>
        <taxon>Pseudomonadati</taxon>
        <taxon>Pseudomonadota</taxon>
        <taxon>Alphaproteobacteria</taxon>
        <taxon>Sphingomonadales</taxon>
        <taxon>Sphingomonadaceae</taxon>
        <taxon>Sphingomonas</taxon>
    </lineage>
</organism>
<dbReference type="EMBL" id="BBPI01000037">
    <property type="protein sequence ID" value="GAM00829.1"/>
    <property type="molecule type" value="Genomic_DNA"/>
</dbReference>
<protein>
    <submittedName>
        <fullName evidence="1">Putative type II secretion system protein E</fullName>
    </submittedName>
</protein>
<reference evidence="1 2" key="1">
    <citation type="submission" date="2014-11" db="EMBL/GenBank/DDBJ databases">
        <title>Whole genome shotgun sequence of Sphingomonas parapaucimobilis NBRC 15100.</title>
        <authorList>
            <person name="Katano-Makiyama Y."/>
            <person name="Hosoyama A."/>
            <person name="Hashimoto M."/>
            <person name="Hosoyama Y."/>
            <person name="Noguchi M."/>
            <person name="Numata M."/>
            <person name="Tsuchikane K."/>
            <person name="Hirakata S."/>
            <person name="Uohara A."/>
            <person name="Shimodaira J."/>
            <person name="Ohji S."/>
            <person name="Ichikawa N."/>
            <person name="Kimura A."/>
            <person name="Yamazoe A."/>
            <person name="Fujita N."/>
        </authorList>
    </citation>
    <scope>NUCLEOTIDE SEQUENCE [LARGE SCALE GENOMIC DNA]</scope>
    <source>
        <strain evidence="1 2">NBRC 15100</strain>
    </source>
</reference>
<keyword evidence="2" id="KW-1185">Reference proteome</keyword>
<comment type="caution">
    <text evidence="1">The sequence shown here is derived from an EMBL/GenBank/DDBJ whole genome shotgun (WGS) entry which is preliminary data.</text>
</comment>
<evidence type="ECO:0000313" key="1">
    <source>
        <dbReference type="EMBL" id="GAM00829.1"/>
    </source>
</evidence>
<proteinExistence type="predicted"/>